<sequence length="75" mass="8452">MEPQDLERLDLKSAIISAFRPIEQLFKIMDTTAIEVDGAILRSYAEIGLELTGNFRKKLENLLNSNQDGAENADR</sequence>
<reference evidence="2" key="1">
    <citation type="journal article" date="2015" name="Genome Announc.">
        <title>High-Quality Draft Genome Sequence of Desulfovibrio carbinoliphilus FW-101-2B, an Organic Acid-Oxidizing Sulfate-Reducing Bacterium Isolated from Uranium(VI)-Contaminated Groundwater.</title>
        <authorList>
            <person name="Ramsay B.D."/>
            <person name="Hwang C."/>
            <person name="Woo H.L."/>
            <person name="Carroll S.L."/>
            <person name="Lucas S."/>
            <person name="Han J."/>
            <person name="Lapidus A.L."/>
            <person name="Cheng J.F."/>
            <person name="Goodwin L.A."/>
            <person name="Pitluck S."/>
            <person name="Peters L."/>
            <person name="Chertkov O."/>
            <person name="Held B."/>
            <person name="Detter J.C."/>
            <person name="Han C.S."/>
            <person name="Tapia R."/>
            <person name="Land M.L."/>
            <person name="Hauser L.J."/>
            <person name="Kyrpides N.C."/>
            <person name="Ivanova N.N."/>
            <person name="Mikhailova N."/>
            <person name="Pagani I."/>
            <person name="Woyke T."/>
            <person name="Arkin A.P."/>
            <person name="Dehal P."/>
            <person name="Chivian D."/>
            <person name="Criddle C.S."/>
            <person name="Wu W."/>
            <person name="Chakraborty R."/>
            <person name="Hazen T.C."/>
            <person name="Fields M.W."/>
        </authorList>
    </citation>
    <scope>NUCLEOTIDE SEQUENCE [LARGE SCALE GENOMIC DNA]</scope>
    <source>
        <strain evidence="2">FW-101-2B</strain>
    </source>
</reference>
<organism evidence="1 2">
    <name type="scientific">Solidesulfovibrio carbinoliphilus subsp. oakridgensis</name>
    <dbReference type="NCBI Taxonomy" id="694327"/>
    <lineage>
        <taxon>Bacteria</taxon>
        <taxon>Pseudomonadati</taxon>
        <taxon>Thermodesulfobacteriota</taxon>
        <taxon>Desulfovibrionia</taxon>
        <taxon>Desulfovibrionales</taxon>
        <taxon>Desulfovibrionaceae</taxon>
        <taxon>Solidesulfovibrio</taxon>
    </lineage>
</organism>
<dbReference type="RefSeq" id="WP_009181336.1">
    <property type="nucleotide sequence ID" value="NZ_CM001368.1"/>
</dbReference>
<name>G7Q522_9BACT</name>
<dbReference type="OrthoDB" id="5459296at2"/>
<protein>
    <submittedName>
        <fullName evidence="1">Uncharacterized protein</fullName>
    </submittedName>
</protein>
<dbReference type="HOGENOM" id="CLU_191328_0_0_7"/>
<dbReference type="Proteomes" id="UP000004662">
    <property type="component" value="Chromosome"/>
</dbReference>
<keyword evidence="2" id="KW-1185">Reference proteome</keyword>
<dbReference type="EMBL" id="CM001368">
    <property type="protein sequence ID" value="EHJ47949.1"/>
    <property type="molecule type" value="Genomic_DNA"/>
</dbReference>
<proteinExistence type="predicted"/>
<dbReference type="eggNOG" id="ENOG50318AD">
    <property type="taxonomic scope" value="Bacteria"/>
</dbReference>
<accession>G7Q522</accession>
<evidence type="ECO:0000313" key="1">
    <source>
        <dbReference type="EMBL" id="EHJ47949.1"/>
    </source>
</evidence>
<evidence type="ECO:0000313" key="2">
    <source>
        <dbReference type="Proteomes" id="UP000004662"/>
    </source>
</evidence>
<dbReference type="AlphaFoldDB" id="G7Q522"/>
<gene>
    <name evidence="1" type="ORF">DFW101_1943</name>
</gene>
<dbReference type="STRING" id="694327.DFW101_1943"/>